<dbReference type="Gene3D" id="3.40.630.30">
    <property type="match status" value="1"/>
</dbReference>
<gene>
    <name evidence="2" type="ORF">SAMN05421731_105169</name>
</gene>
<dbReference type="EMBL" id="OANT01000005">
    <property type="protein sequence ID" value="SNX45615.1"/>
    <property type="molecule type" value="Genomic_DNA"/>
</dbReference>
<dbReference type="PROSITE" id="PS51186">
    <property type="entry name" value="GNAT"/>
    <property type="match status" value="1"/>
</dbReference>
<keyword evidence="2" id="KW-0687">Ribonucleoprotein</keyword>
<organism evidence="2 3">
    <name type="scientific">Acinetobacter puyangensis</name>
    <dbReference type="NCBI Taxonomy" id="1096779"/>
    <lineage>
        <taxon>Bacteria</taxon>
        <taxon>Pseudomonadati</taxon>
        <taxon>Pseudomonadota</taxon>
        <taxon>Gammaproteobacteria</taxon>
        <taxon>Moraxellales</taxon>
        <taxon>Moraxellaceae</taxon>
        <taxon>Acinetobacter</taxon>
    </lineage>
</organism>
<dbReference type="CDD" id="cd04301">
    <property type="entry name" value="NAT_SF"/>
    <property type="match status" value="1"/>
</dbReference>
<dbReference type="InterPro" id="IPR052564">
    <property type="entry name" value="N-acetyltrans/Recomb-assoc"/>
</dbReference>
<protein>
    <submittedName>
        <fullName evidence="2">Ribosomal protein S18 acetylase RimI</fullName>
    </submittedName>
</protein>
<dbReference type="GO" id="GO:0016747">
    <property type="term" value="F:acyltransferase activity, transferring groups other than amino-acyl groups"/>
    <property type="evidence" value="ECO:0007669"/>
    <property type="project" value="InterPro"/>
</dbReference>
<evidence type="ECO:0000313" key="2">
    <source>
        <dbReference type="EMBL" id="SNX45615.1"/>
    </source>
</evidence>
<sequence>MAMIRRAEAADIDAISAMIQPYIDDFAVDETGRAHFTQQNILNVLQMPDIEYFVYVETTHVVGVIAYQLPSHLVHFFVDQSHQHQGIGKKMWQFVEDKLRDEGMLEVTVNSSCYAGKIYQTFGFLPTQTVIEDRGIRFIPMKKTYLSTKTQN</sequence>
<keyword evidence="2" id="KW-0689">Ribosomal protein</keyword>
<dbReference type="PANTHER" id="PTHR43451:SF1">
    <property type="entry name" value="ACETYLTRANSFERASE"/>
    <property type="match status" value="1"/>
</dbReference>
<feature type="domain" description="N-acetyltransferase" evidence="1">
    <location>
        <begin position="2"/>
        <end position="146"/>
    </location>
</feature>
<dbReference type="GO" id="GO:0005840">
    <property type="term" value="C:ribosome"/>
    <property type="evidence" value="ECO:0007669"/>
    <property type="project" value="UniProtKB-KW"/>
</dbReference>
<evidence type="ECO:0000259" key="1">
    <source>
        <dbReference type="PROSITE" id="PS51186"/>
    </source>
</evidence>
<dbReference type="InterPro" id="IPR000182">
    <property type="entry name" value="GNAT_dom"/>
</dbReference>
<dbReference type="Pfam" id="PF13673">
    <property type="entry name" value="Acetyltransf_10"/>
    <property type="match status" value="1"/>
</dbReference>
<dbReference type="SUPFAM" id="SSF55729">
    <property type="entry name" value="Acyl-CoA N-acyltransferases (Nat)"/>
    <property type="match status" value="1"/>
</dbReference>
<name>A0A240ECI2_9GAMM</name>
<dbReference type="Proteomes" id="UP000219042">
    <property type="component" value="Unassembled WGS sequence"/>
</dbReference>
<dbReference type="RefSeq" id="WP_228150421.1">
    <property type="nucleotide sequence ID" value="NZ_BAABHT010000005.1"/>
</dbReference>
<dbReference type="PANTHER" id="PTHR43451">
    <property type="entry name" value="ACETYLTRANSFERASE (GNAT) FAMILY PROTEIN"/>
    <property type="match status" value="1"/>
</dbReference>
<keyword evidence="3" id="KW-1185">Reference proteome</keyword>
<evidence type="ECO:0000313" key="3">
    <source>
        <dbReference type="Proteomes" id="UP000219042"/>
    </source>
</evidence>
<dbReference type="AlphaFoldDB" id="A0A240ECI2"/>
<dbReference type="InterPro" id="IPR016181">
    <property type="entry name" value="Acyl_CoA_acyltransferase"/>
</dbReference>
<reference evidence="3" key="1">
    <citation type="submission" date="2016-09" db="EMBL/GenBank/DDBJ databases">
        <authorList>
            <person name="Varghese N."/>
            <person name="Submissions S."/>
        </authorList>
    </citation>
    <scope>NUCLEOTIDE SEQUENCE [LARGE SCALE GENOMIC DNA]</scope>
    <source>
        <strain evidence="3">ANC 4466</strain>
    </source>
</reference>
<accession>A0A240ECI2</accession>
<proteinExistence type="predicted"/>